<keyword evidence="4 5" id="KW-0274">FAD</keyword>
<evidence type="ECO:0000256" key="2">
    <source>
        <dbReference type="ARBA" id="ARBA00009347"/>
    </source>
</evidence>
<evidence type="ECO:0000256" key="1">
    <source>
        <dbReference type="ARBA" id="ARBA00001974"/>
    </source>
</evidence>
<reference evidence="9 11" key="2">
    <citation type="submission" date="2018-08" db="EMBL/GenBank/DDBJ databases">
        <title>Complete genome of the Arcobacter ellisii type strain LMG 26155.</title>
        <authorList>
            <person name="Miller W.G."/>
            <person name="Yee E."/>
            <person name="Bono J.L."/>
        </authorList>
    </citation>
    <scope>NUCLEOTIDE SEQUENCE [LARGE SCALE GENOMIC DNA]</scope>
    <source>
        <strain evidence="9 11">LMG 26155</strain>
    </source>
</reference>
<evidence type="ECO:0000313" key="11">
    <source>
        <dbReference type="Proteomes" id="UP000262582"/>
    </source>
</evidence>
<evidence type="ECO:0000313" key="12">
    <source>
        <dbReference type="Proteomes" id="UP000290588"/>
    </source>
</evidence>
<feature type="domain" description="Acyl-CoA dehydrogenase/oxidase N-terminal" evidence="8">
    <location>
        <begin position="6"/>
        <end position="109"/>
    </location>
</feature>
<dbReference type="InterPro" id="IPR013786">
    <property type="entry name" value="AcylCoA_DH/ox_N"/>
</dbReference>
<accession>A0A347U8X7</accession>
<dbReference type="Gene3D" id="1.10.540.10">
    <property type="entry name" value="Acyl-CoA dehydrogenase/oxidase, N-terminal domain"/>
    <property type="match status" value="1"/>
</dbReference>
<dbReference type="Proteomes" id="UP000262582">
    <property type="component" value="Chromosome"/>
</dbReference>
<gene>
    <name evidence="9" type="ORF">AELL_1652</name>
    <name evidence="10" type="ORF">CP962_10880</name>
</gene>
<comment type="cofactor">
    <cofactor evidence="1 5">
        <name>FAD</name>
        <dbReference type="ChEBI" id="CHEBI:57692"/>
    </cofactor>
</comment>
<dbReference type="PANTHER" id="PTHR43884">
    <property type="entry name" value="ACYL-COA DEHYDROGENASE"/>
    <property type="match status" value="1"/>
</dbReference>
<evidence type="ECO:0000259" key="8">
    <source>
        <dbReference type="Pfam" id="PF02771"/>
    </source>
</evidence>
<name>A0A347U8X7_9BACT</name>
<dbReference type="EMBL" id="NXIG01000011">
    <property type="protein sequence ID" value="RXI29565.1"/>
    <property type="molecule type" value="Genomic_DNA"/>
</dbReference>
<dbReference type="PANTHER" id="PTHR43884:SF12">
    <property type="entry name" value="ISOVALERYL-COA DEHYDROGENASE, MITOCHONDRIAL-RELATED"/>
    <property type="match status" value="1"/>
</dbReference>
<evidence type="ECO:0000256" key="5">
    <source>
        <dbReference type="RuleBase" id="RU362125"/>
    </source>
</evidence>
<comment type="similarity">
    <text evidence="2 5">Belongs to the acyl-CoA dehydrogenase family.</text>
</comment>
<evidence type="ECO:0000313" key="9">
    <source>
        <dbReference type="EMBL" id="AXX95305.1"/>
    </source>
</evidence>
<dbReference type="Pfam" id="PF02770">
    <property type="entry name" value="Acyl-CoA_dh_M"/>
    <property type="match status" value="1"/>
</dbReference>
<dbReference type="GO" id="GO:0003995">
    <property type="term" value="F:acyl-CoA dehydrogenase activity"/>
    <property type="evidence" value="ECO:0007669"/>
    <property type="project" value="TreeGrafter"/>
</dbReference>
<dbReference type="SUPFAM" id="SSF47203">
    <property type="entry name" value="Acyl-CoA dehydrogenase C-terminal domain-like"/>
    <property type="match status" value="1"/>
</dbReference>
<dbReference type="GO" id="GO:0050660">
    <property type="term" value="F:flavin adenine dinucleotide binding"/>
    <property type="evidence" value="ECO:0007669"/>
    <property type="project" value="InterPro"/>
</dbReference>
<feature type="domain" description="Acyl-CoA dehydrogenase/oxidase C-terminal" evidence="6">
    <location>
        <begin position="235"/>
        <end position="368"/>
    </location>
</feature>
<dbReference type="Pfam" id="PF02771">
    <property type="entry name" value="Acyl-CoA_dh_N"/>
    <property type="match status" value="1"/>
</dbReference>
<evidence type="ECO:0000259" key="6">
    <source>
        <dbReference type="Pfam" id="PF00441"/>
    </source>
</evidence>
<dbReference type="InterPro" id="IPR037069">
    <property type="entry name" value="AcylCoA_DH/ox_N_sf"/>
</dbReference>
<reference evidence="10 12" key="1">
    <citation type="submission" date="2017-09" db="EMBL/GenBank/DDBJ databases">
        <title>Genomics of the genus Arcobacter.</title>
        <authorList>
            <person name="Perez-Cataluna A."/>
            <person name="Figueras M.J."/>
            <person name="Salas-Masso N."/>
        </authorList>
    </citation>
    <scope>NUCLEOTIDE SEQUENCE [LARGE SCALE GENOMIC DNA]</scope>
    <source>
        <strain evidence="10 12">CECT 7837</strain>
    </source>
</reference>
<dbReference type="EMBL" id="CP032097">
    <property type="protein sequence ID" value="AXX95305.1"/>
    <property type="molecule type" value="Genomic_DNA"/>
</dbReference>
<keyword evidence="3 5" id="KW-0285">Flavoprotein</keyword>
<protein>
    <submittedName>
        <fullName evidence="10">Acyl-CoA dehydrogenase</fullName>
    </submittedName>
</protein>
<keyword evidence="11" id="KW-1185">Reference proteome</keyword>
<feature type="domain" description="Acyl-CoA oxidase/dehydrogenase middle" evidence="7">
    <location>
        <begin position="113"/>
        <end position="206"/>
    </location>
</feature>
<dbReference type="Gene3D" id="2.40.110.10">
    <property type="entry name" value="Butyryl-CoA Dehydrogenase, subunit A, domain 2"/>
    <property type="match status" value="1"/>
</dbReference>
<dbReference type="PIRSF" id="PIRSF016578">
    <property type="entry name" value="HsaA"/>
    <property type="match status" value="1"/>
</dbReference>
<evidence type="ECO:0000259" key="7">
    <source>
        <dbReference type="Pfam" id="PF02770"/>
    </source>
</evidence>
<dbReference type="InterPro" id="IPR046373">
    <property type="entry name" value="Acyl-CoA_Oxase/DH_mid-dom_sf"/>
</dbReference>
<dbReference type="OrthoDB" id="9765339at2"/>
<evidence type="ECO:0000256" key="3">
    <source>
        <dbReference type="ARBA" id="ARBA00022630"/>
    </source>
</evidence>
<dbReference type="Gene3D" id="1.20.140.10">
    <property type="entry name" value="Butyryl-CoA Dehydrogenase, subunit A, domain 3"/>
    <property type="match status" value="1"/>
</dbReference>
<dbReference type="SUPFAM" id="SSF56645">
    <property type="entry name" value="Acyl-CoA dehydrogenase NM domain-like"/>
    <property type="match status" value="1"/>
</dbReference>
<evidence type="ECO:0000256" key="4">
    <source>
        <dbReference type="ARBA" id="ARBA00022827"/>
    </source>
</evidence>
<dbReference type="RefSeq" id="WP_118917481.1">
    <property type="nucleotide sequence ID" value="NZ_CP032097.1"/>
</dbReference>
<keyword evidence="5" id="KW-0560">Oxidoreductase</keyword>
<dbReference type="InterPro" id="IPR006091">
    <property type="entry name" value="Acyl-CoA_Oxase/DH_mid-dom"/>
</dbReference>
<dbReference type="InterPro" id="IPR009100">
    <property type="entry name" value="AcylCoA_DH/oxidase_NM_dom_sf"/>
</dbReference>
<dbReference type="AlphaFoldDB" id="A0A347U8X7"/>
<dbReference type="InterPro" id="IPR009075">
    <property type="entry name" value="AcylCo_DH/oxidase_C"/>
</dbReference>
<dbReference type="Pfam" id="PF00441">
    <property type="entry name" value="Acyl-CoA_dh_1"/>
    <property type="match status" value="1"/>
</dbReference>
<dbReference type="KEGG" id="aell:AELL_1652"/>
<evidence type="ECO:0000313" key="10">
    <source>
        <dbReference type="EMBL" id="RXI29565.1"/>
    </source>
</evidence>
<organism evidence="10 12">
    <name type="scientific">Arcobacter ellisii</name>
    <dbReference type="NCBI Taxonomy" id="913109"/>
    <lineage>
        <taxon>Bacteria</taxon>
        <taxon>Pseudomonadati</taxon>
        <taxon>Campylobacterota</taxon>
        <taxon>Epsilonproteobacteria</taxon>
        <taxon>Campylobacterales</taxon>
        <taxon>Arcobacteraceae</taxon>
        <taxon>Arcobacter</taxon>
    </lineage>
</organism>
<dbReference type="Proteomes" id="UP000290588">
    <property type="component" value="Unassembled WGS sequence"/>
</dbReference>
<sequence>MSNLYNEMLEFAKENIAPYTNNVDIEGKFPVESFKAIKGKKLTGLLVPKEFGGMGLNFQDHTQTILAFANYCATTALCYMMHNVATNCIATYGSNELKKEFLPRIANGEIMLALAYSESGTGTHFYNPEIKVTKENETLFMNGRKSFVTSATYADYYLIDANSVESEGLDNWIISKDLAGITFEESAWNGLGMRGNASCPMILKDVRIDEKSRIGASGSGLDQIFNCVGPFFIMGLAAVYSGVALNACNSINEYSMNRKYSDETALCNIPTVQNHISEIYTNAASAKYFTLSAAKSVIEADPMAQANVLAARIHASEMAVKVCTLAMKIGGGTAYAKRINIERLLRDSLAAQVMAPSTDVLTTWLGKALTNQSIL</sequence>
<dbReference type="InterPro" id="IPR036250">
    <property type="entry name" value="AcylCo_DH-like_C"/>
</dbReference>
<proteinExistence type="inferred from homology"/>